<accession>Q46X38</accession>
<dbReference type="EMBL" id="CP000090">
    <property type="protein sequence ID" value="AAZ62295.1"/>
    <property type="molecule type" value="Genomic_DNA"/>
</dbReference>
<dbReference type="InterPro" id="IPR006665">
    <property type="entry name" value="OmpA-like"/>
</dbReference>
<dbReference type="Gene3D" id="3.30.1330.60">
    <property type="entry name" value="OmpA-like domain"/>
    <property type="match status" value="1"/>
</dbReference>
<dbReference type="PROSITE" id="PS51257">
    <property type="entry name" value="PROKAR_LIPOPROTEIN"/>
    <property type="match status" value="1"/>
</dbReference>
<proteinExistence type="predicted"/>
<feature type="chain" id="PRO_5004232783" description="OmpA-like domain-containing protein" evidence="1">
    <location>
        <begin position="34"/>
        <end position="165"/>
    </location>
</feature>
<feature type="domain" description="OmpA-like" evidence="2">
    <location>
        <begin position="43"/>
        <end position="126"/>
    </location>
</feature>
<dbReference type="KEGG" id="reu:Reut_A2935"/>
<dbReference type="SUPFAM" id="SSF103088">
    <property type="entry name" value="OmpA-like"/>
    <property type="match status" value="1"/>
</dbReference>
<dbReference type="HOGENOM" id="CLU_1608120_0_0_4"/>
<evidence type="ECO:0000256" key="1">
    <source>
        <dbReference type="SAM" id="SignalP"/>
    </source>
</evidence>
<dbReference type="eggNOG" id="ENOG502ZQH7">
    <property type="taxonomic scope" value="Bacteria"/>
</dbReference>
<dbReference type="InterPro" id="IPR036737">
    <property type="entry name" value="OmpA-like_sf"/>
</dbReference>
<evidence type="ECO:0000313" key="3">
    <source>
        <dbReference type="EMBL" id="AAZ62295.1"/>
    </source>
</evidence>
<name>Q46X38_CUPPJ</name>
<dbReference type="AlphaFoldDB" id="Q46X38"/>
<evidence type="ECO:0000259" key="2">
    <source>
        <dbReference type="Pfam" id="PF00691"/>
    </source>
</evidence>
<sequence>MKMLTTSRVTSSVLSKAAAVFWLSCASLSGAIACSPVRSLDLTFPVESSALDTAQALRLGSWIADLKSSFPNYERVFIAGHVDESEKGDKRLAHDRADTVRRFLADRGFGIARIHIEELGTSYNKPIAGLPTRSASIDFLPACPHECCGRSTNTAGDRGSPMPDR</sequence>
<dbReference type="STRING" id="264198.Reut_A2935"/>
<organism evidence="3">
    <name type="scientific">Cupriavidus pinatubonensis (strain JMP 134 / LMG 1197)</name>
    <name type="common">Cupriavidus necator (strain JMP 134)</name>
    <dbReference type="NCBI Taxonomy" id="264198"/>
    <lineage>
        <taxon>Bacteria</taxon>
        <taxon>Pseudomonadati</taxon>
        <taxon>Pseudomonadota</taxon>
        <taxon>Betaproteobacteria</taxon>
        <taxon>Burkholderiales</taxon>
        <taxon>Burkholderiaceae</taxon>
        <taxon>Cupriavidus</taxon>
    </lineage>
</organism>
<keyword evidence="1" id="KW-0732">Signal</keyword>
<reference evidence="3" key="1">
    <citation type="submission" date="2005-08" db="EMBL/GenBank/DDBJ databases">
        <title>Complete sequence of Chromosome1 of Ralstonia eutropha JMP134.</title>
        <authorList>
            <person name="Copeland A."/>
            <person name="Lucas S."/>
            <person name="Lapidus A."/>
            <person name="Barry K."/>
            <person name="Detter J.C."/>
            <person name="Glavina T."/>
            <person name="Hammon N."/>
            <person name="Israni S."/>
            <person name="Pitluck S."/>
            <person name="Goltsman E."/>
            <person name="Martinez M."/>
            <person name="Schmutz J."/>
            <person name="Larimer F."/>
            <person name="Land M."/>
            <person name="Lykidis A."/>
            <person name="Richardson P."/>
        </authorList>
    </citation>
    <scope>NUCLEOTIDE SEQUENCE</scope>
    <source>
        <strain evidence="3">JMP134</strain>
    </source>
</reference>
<protein>
    <recommendedName>
        <fullName evidence="2">OmpA-like domain-containing protein</fullName>
    </recommendedName>
</protein>
<gene>
    <name evidence="3" type="ordered locus">Reut_A2935</name>
</gene>
<dbReference type="Pfam" id="PF00691">
    <property type="entry name" value="OmpA"/>
    <property type="match status" value="1"/>
</dbReference>
<feature type="signal peptide" evidence="1">
    <location>
        <begin position="1"/>
        <end position="33"/>
    </location>
</feature>